<proteinExistence type="predicted"/>
<protein>
    <submittedName>
        <fullName evidence="4">AraC family transcriptional regulator</fullName>
    </submittedName>
</protein>
<keyword evidence="5" id="KW-1185">Reference proteome</keyword>
<evidence type="ECO:0000259" key="3">
    <source>
        <dbReference type="PROSITE" id="PS01124"/>
    </source>
</evidence>
<feature type="domain" description="HTH araC/xylS-type" evidence="3">
    <location>
        <begin position="234"/>
        <end position="335"/>
    </location>
</feature>
<dbReference type="PROSITE" id="PS01124">
    <property type="entry name" value="HTH_ARAC_FAMILY_2"/>
    <property type="match status" value="1"/>
</dbReference>
<name>A0A2R4VS67_9PROT</name>
<reference evidence="4 5" key="1">
    <citation type="submission" date="2018-04" db="EMBL/GenBank/DDBJ databases">
        <title>Complete genome sequence of the nitrogen-fixing bacterium Azospirillum humicireducens type strain SgZ-5.</title>
        <authorList>
            <person name="Yu Z."/>
        </authorList>
    </citation>
    <scope>NUCLEOTIDE SEQUENCE [LARGE SCALE GENOMIC DNA]</scope>
    <source>
        <strain evidence="4 5">SgZ-5</strain>
        <plasmid evidence="4 5">pYZ2</plasmid>
    </source>
</reference>
<dbReference type="InterPro" id="IPR018060">
    <property type="entry name" value="HTH_AraC"/>
</dbReference>
<keyword evidence="4" id="KW-0614">Plasmid</keyword>
<dbReference type="Pfam" id="PF12833">
    <property type="entry name" value="HTH_18"/>
    <property type="match status" value="1"/>
</dbReference>
<organism evidence="4 5">
    <name type="scientific">Azospirillum humicireducens</name>
    <dbReference type="NCBI Taxonomy" id="1226968"/>
    <lineage>
        <taxon>Bacteria</taxon>
        <taxon>Pseudomonadati</taxon>
        <taxon>Pseudomonadota</taxon>
        <taxon>Alphaproteobacteria</taxon>
        <taxon>Rhodospirillales</taxon>
        <taxon>Azospirillaceae</taxon>
        <taxon>Azospirillum</taxon>
    </lineage>
</organism>
<sequence>MTDGSVMEAESPLRWRDLVARGNRGGEVLPAMVPPLDPDDIVLRGRFRMEMLRSGLSLHATDAVDLRDMTTAAAAGAGLTVALFLRGEVDISLGERRYVLSAAREPVLFLLSRTEEDRFQRHAMRGNWVRKITLGLPPDWLDGAGGDGGALAGRTAGEGSLRRFCRTHGASMMLRPTARQVALAERLTGPIACPPMLESLYLESHALEIVAEALGMVDMPAAHPLSSRDSARLRIACEFLESRDPDDDAPLRLEEVARHAGMSVSTLHRLFRAGHGMSVFEYERSRRMERARTALECEGVSVTEAAYLAGYSSPANFATAFKRRFGRCPREARATRIALPPAAVRG</sequence>
<accession>A0A2R4VS67</accession>
<dbReference type="PANTHER" id="PTHR47893:SF1">
    <property type="entry name" value="REGULATORY PROTEIN PCHR"/>
    <property type="match status" value="1"/>
</dbReference>
<dbReference type="SUPFAM" id="SSF46689">
    <property type="entry name" value="Homeodomain-like"/>
    <property type="match status" value="2"/>
</dbReference>
<dbReference type="GO" id="GO:0043565">
    <property type="term" value="F:sequence-specific DNA binding"/>
    <property type="evidence" value="ECO:0007669"/>
    <property type="project" value="InterPro"/>
</dbReference>
<dbReference type="KEGG" id="ahu:A6A40_19630"/>
<evidence type="ECO:0000313" key="5">
    <source>
        <dbReference type="Proteomes" id="UP000077405"/>
    </source>
</evidence>
<dbReference type="RefSeq" id="WP_108547558.1">
    <property type="nucleotide sequence ID" value="NZ_CP028903.1"/>
</dbReference>
<dbReference type="Gene3D" id="1.10.10.60">
    <property type="entry name" value="Homeodomain-like"/>
    <property type="match status" value="2"/>
</dbReference>
<dbReference type="PANTHER" id="PTHR47893">
    <property type="entry name" value="REGULATORY PROTEIN PCHR"/>
    <property type="match status" value="1"/>
</dbReference>
<geneLocation type="plasmid" evidence="4 5">
    <name>pYZ2</name>
</geneLocation>
<keyword evidence="2" id="KW-0804">Transcription</keyword>
<keyword evidence="1" id="KW-0805">Transcription regulation</keyword>
<dbReference type="InterPro" id="IPR053142">
    <property type="entry name" value="PchR_regulatory_protein"/>
</dbReference>
<evidence type="ECO:0000256" key="1">
    <source>
        <dbReference type="ARBA" id="ARBA00023015"/>
    </source>
</evidence>
<dbReference type="GO" id="GO:0003700">
    <property type="term" value="F:DNA-binding transcription factor activity"/>
    <property type="evidence" value="ECO:0007669"/>
    <property type="project" value="InterPro"/>
</dbReference>
<dbReference type="SMART" id="SM00342">
    <property type="entry name" value="HTH_ARAC"/>
    <property type="match status" value="1"/>
</dbReference>
<dbReference type="EMBL" id="CP028903">
    <property type="protein sequence ID" value="AWB07264.1"/>
    <property type="molecule type" value="Genomic_DNA"/>
</dbReference>
<gene>
    <name evidence="4" type="ORF">A6A40_19630</name>
</gene>
<dbReference type="AlphaFoldDB" id="A0A2R4VS67"/>
<evidence type="ECO:0000313" key="4">
    <source>
        <dbReference type="EMBL" id="AWB07264.1"/>
    </source>
</evidence>
<dbReference type="InterPro" id="IPR009057">
    <property type="entry name" value="Homeodomain-like_sf"/>
</dbReference>
<dbReference type="OrthoDB" id="6670788at2"/>
<dbReference type="Proteomes" id="UP000077405">
    <property type="component" value="Plasmid pYZ2"/>
</dbReference>
<evidence type="ECO:0000256" key="2">
    <source>
        <dbReference type="ARBA" id="ARBA00023163"/>
    </source>
</evidence>